<reference evidence="5" key="1">
    <citation type="submission" date="2014-02" db="EMBL/GenBank/DDBJ databases">
        <authorList>
            <person name="Genoscope - CEA"/>
        </authorList>
    </citation>
    <scope>NUCLEOTIDE SEQUENCE</scope>
    <source>
        <strain evidence="5">LS3</strain>
    </source>
</reference>
<evidence type="ECO:0000256" key="3">
    <source>
        <dbReference type="PIRSR" id="PIRSR000103-1"/>
    </source>
</evidence>
<name>A0A060TD42_BLAAD</name>
<dbReference type="PANTHER" id="PTHR43580">
    <property type="entry name" value="OXIDOREDUCTASE GLYR1-RELATED"/>
    <property type="match status" value="1"/>
</dbReference>
<evidence type="ECO:0000313" key="5">
    <source>
        <dbReference type="EMBL" id="CDP39025.1"/>
    </source>
</evidence>
<dbReference type="InterPro" id="IPR015815">
    <property type="entry name" value="HIBADH-related"/>
</dbReference>
<dbReference type="GO" id="GO:0050661">
    <property type="term" value="F:NADP binding"/>
    <property type="evidence" value="ECO:0007669"/>
    <property type="project" value="InterPro"/>
</dbReference>
<dbReference type="InterPro" id="IPR036291">
    <property type="entry name" value="NAD(P)-bd_dom_sf"/>
</dbReference>
<accession>A0A060TD42</accession>
<dbReference type="AlphaFoldDB" id="A0A060TD42"/>
<dbReference type="InterPro" id="IPR013328">
    <property type="entry name" value="6PGD_dom2"/>
</dbReference>
<gene>
    <name evidence="5" type="ORF">GNLVRS02_ARAD1D48026g</name>
</gene>
<evidence type="ECO:0000256" key="1">
    <source>
        <dbReference type="ARBA" id="ARBA00007598"/>
    </source>
</evidence>
<dbReference type="EMBL" id="HG937694">
    <property type="protein sequence ID" value="CDP39025.1"/>
    <property type="molecule type" value="Genomic_DNA"/>
</dbReference>
<dbReference type="InterPro" id="IPR008927">
    <property type="entry name" value="6-PGluconate_DH-like_C_sf"/>
</dbReference>
<dbReference type="PhylomeDB" id="A0A060TD42"/>
<sequence length="347" mass="37258">MAFGRSRQTSEYKKKGCKQQAPGFTVNLTDRQCIKMADEQLGFIGLGNMGVEMSKHLQNYLVSKQEPNLIYYNRTISKGDELKGLGGVPGESVADVVSKSSIVFVMMTNDEVTKRVFDEAIGSGSLKGKLLINSATISPQLAEEIGNAVNAAGGSFLAGPVFGLPVVAAKAQLVFVVSGPKDQLDRVAPYMGSMSKAQKYMGEDYKRAQVMKLTGNTFIIGLMEVVGEAMVLGEANGIKSEDLAEWAEAVGGPFLGLYFRKNSAGIYNPGENGSPLISTENILKDALLAQELGKSANAHLPTVSTAVDHFNQLLQRPEKNLDGSAIYGLLRLQAGLPFENDAVQNRK</sequence>
<reference evidence="5" key="2">
    <citation type="submission" date="2014-06" db="EMBL/GenBank/DDBJ databases">
        <title>The complete genome of Blastobotrys (Arxula) adeninivorans LS3 - a yeast of biotechnological interest.</title>
        <authorList>
            <person name="Kunze G."/>
            <person name="Gaillardin C."/>
            <person name="Czernicka M."/>
            <person name="Durrens P."/>
            <person name="Martin T."/>
            <person name="Boer E."/>
            <person name="Gabaldon T."/>
            <person name="Cruz J."/>
            <person name="Talla E."/>
            <person name="Marck C."/>
            <person name="Goffeau A."/>
            <person name="Barbe V."/>
            <person name="Baret P."/>
            <person name="Baronian K."/>
            <person name="Beier S."/>
            <person name="Bleykasten C."/>
            <person name="Bode R."/>
            <person name="Casaregola S."/>
            <person name="Despons L."/>
            <person name="Fairhead C."/>
            <person name="Giersberg M."/>
            <person name="Gierski P."/>
            <person name="Hahnel U."/>
            <person name="Hartmann A."/>
            <person name="Jankowska D."/>
            <person name="Jubin C."/>
            <person name="Jung P."/>
            <person name="Lafontaine I."/>
            <person name="Leh-Louis V."/>
            <person name="Lemaire M."/>
            <person name="Marcet-Houben M."/>
            <person name="Mascher M."/>
            <person name="Morel G."/>
            <person name="Richard G.-F."/>
            <person name="Riechen J."/>
            <person name="Sacerdot C."/>
            <person name="Sarkar A."/>
            <person name="Savel G."/>
            <person name="Schacherer J."/>
            <person name="Sherman D."/>
            <person name="Straub M.-L."/>
            <person name="Stein N."/>
            <person name="Thierry A."/>
            <person name="Trautwein-Schult A."/>
            <person name="Westhof E."/>
            <person name="Worch S."/>
            <person name="Dujon B."/>
            <person name="Souciet J.-L."/>
            <person name="Wincker P."/>
            <person name="Scholz U."/>
            <person name="Neuveglise N."/>
        </authorList>
    </citation>
    <scope>NUCLEOTIDE SEQUENCE</scope>
    <source>
        <strain evidence="5">LS3</strain>
    </source>
</reference>
<proteinExistence type="inferred from homology"/>
<dbReference type="Gene3D" id="1.10.1040.10">
    <property type="entry name" value="N-(1-d-carboxylethyl)-l-norvaline Dehydrogenase, domain 2"/>
    <property type="match status" value="1"/>
</dbReference>
<evidence type="ECO:0000259" key="4">
    <source>
        <dbReference type="Pfam" id="PF03446"/>
    </source>
</evidence>
<dbReference type="PANTHER" id="PTHR43580:SF8">
    <property type="entry name" value="6-PHOSPHOGLUCONATE DEHYDROGENASE NADP-BINDING DOMAIN-CONTAINING PROTEIN-RELATED"/>
    <property type="match status" value="1"/>
</dbReference>
<dbReference type="GO" id="GO:0016491">
    <property type="term" value="F:oxidoreductase activity"/>
    <property type="evidence" value="ECO:0007669"/>
    <property type="project" value="UniProtKB-KW"/>
</dbReference>
<dbReference type="Pfam" id="PF03446">
    <property type="entry name" value="NAD_binding_2"/>
    <property type="match status" value="1"/>
</dbReference>
<dbReference type="InterPro" id="IPR002204">
    <property type="entry name" value="3-OH-isobutyrate_DH-rel_CS"/>
</dbReference>
<comment type="similarity">
    <text evidence="1">Belongs to the HIBADH-related family. NP60 subfamily.</text>
</comment>
<dbReference type="InterPro" id="IPR051265">
    <property type="entry name" value="HIBADH-related_NP60_sf"/>
</dbReference>
<organism evidence="5">
    <name type="scientific">Blastobotrys adeninivorans</name>
    <name type="common">Yeast</name>
    <name type="synonym">Arxula adeninivorans</name>
    <dbReference type="NCBI Taxonomy" id="409370"/>
    <lineage>
        <taxon>Eukaryota</taxon>
        <taxon>Fungi</taxon>
        <taxon>Dikarya</taxon>
        <taxon>Ascomycota</taxon>
        <taxon>Saccharomycotina</taxon>
        <taxon>Dipodascomycetes</taxon>
        <taxon>Dipodascales</taxon>
        <taxon>Trichomonascaceae</taxon>
        <taxon>Blastobotrys</taxon>
    </lineage>
</organism>
<keyword evidence="2" id="KW-0560">Oxidoreductase</keyword>
<dbReference type="SUPFAM" id="SSF51735">
    <property type="entry name" value="NAD(P)-binding Rossmann-fold domains"/>
    <property type="match status" value="1"/>
</dbReference>
<evidence type="ECO:0000256" key="2">
    <source>
        <dbReference type="ARBA" id="ARBA00023002"/>
    </source>
</evidence>
<feature type="active site" evidence="3">
    <location>
        <position position="212"/>
    </location>
</feature>
<dbReference type="PIRSF" id="PIRSF000103">
    <property type="entry name" value="HIBADH"/>
    <property type="match status" value="1"/>
</dbReference>
<feature type="domain" description="6-phosphogluconate dehydrogenase NADP-binding" evidence="4">
    <location>
        <begin position="40"/>
        <end position="202"/>
    </location>
</feature>
<dbReference type="InterPro" id="IPR006115">
    <property type="entry name" value="6PGDH_NADP-bd"/>
</dbReference>
<dbReference type="Gene3D" id="3.40.50.720">
    <property type="entry name" value="NAD(P)-binding Rossmann-like Domain"/>
    <property type="match status" value="1"/>
</dbReference>
<dbReference type="PROSITE" id="PS00895">
    <property type="entry name" value="3_HYDROXYISOBUT_DH"/>
    <property type="match status" value="1"/>
</dbReference>
<dbReference type="SUPFAM" id="SSF48179">
    <property type="entry name" value="6-phosphogluconate dehydrogenase C-terminal domain-like"/>
    <property type="match status" value="1"/>
</dbReference>
<protein>
    <submittedName>
        <fullName evidence="5">ARAD1D48026p</fullName>
    </submittedName>
</protein>